<evidence type="ECO:0000256" key="2">
    <source>
        <dbReference type="SAM" id="Phobius"/>
    </source>
</evidence>
<organism evidence="3 4">
    <name type="scientific">Pycnococcus provasolii</name>
    <dbReference type="NCBI Taxonomy" id="41880"/>
    <lineage>
        <taxon>Eukaryota</taxon>
        <taxon>Viridiplantae</taxon>
        <taxon>Chlorophyta</taxon>
        <taxon>Pseudoscourfieldiophyceae</taxon>
        <taxon>Pseudoscourfieldiales</taxon>
        <taxon>Pycnococcaceae</taxon>
        <taxon>Pycnococcus</taxon>
    </lineage>
</organism>
<protein>
    <submittedName>
        <fullName evidence="3">Uncharacterized protein</fullName>
    </submittedName>
</protein>
<sequence>MAAAYNPNWSAPPPPPGMAPPPAAVGSQLHQARETRAYHAQDVTPAHKLAKPKYDPDSNKMAPKPKPAQDDMASDILSMIDSVGEFLDTNALQLFYALGMTVSVMMVLWSILLLRLSCTARYESFSPPVTCGIYRSVLWYGGSLFVLLLTIPFIVPFFRNLHKELQQHSEHRGLAVRAAYRRAVRQYALWQEDVSYRVKVNLGMRATRPPRVNSI</sequence>
<keyword evidence="2" id="KW-0472">Membrane</keyword>
<dbReference type="Proteomes" id="UP000660262">
    <property type="component" value="Unassembled WGS sequence"/>
</dbReference>
<keyword evidence="2" id="KW-0812">Transmembrane</keyword>
<evidence type="ECO:0000313" key="4">
    <source>
        <dbReference type="Proteomes" id="UP000660262"/>
    </source>
</evidence>
<keyword evidence="2" id="KW-1133">Transmembrane helix</keyword>
<feature type="transmembrane region" description="Helical" evidence="2">
    <location>
        <begin position="94"/>
        <end position="117"/>
    </location>
</feature>
<keyword evidence="4" id="KW-1185">Reference proteome</keyword>
<dbReference type="EMBL" id="BNJQ01000004">
    <property type="protein sequence ID" value="GHP02982.1"/>
    <property type="molecule type" value="Genomic_DNA"/>
</dbReference>
<evidence type="ECO:0000256" key="1">
    <source>
        <dbReference type="SAM" id="MobiDB-lite"/>
    </source>
</evidence>
<proteinExistence type="predicted"/>
<feature type="region of interest" description="Disordered" evidence="1">
    <location>
        <begin position="1"/>
        <end position="70"/>
    </location>
</feature>
<feature type="compositionally biased region" description="Pro residues" evidence="1">
    <location>
        <begin position="10"/>
        <end position="23"/>
    </location>
</feature>
<accession>A0A830H8R2</accession>
<reference evidence="3" key="1">
    <citation type="submission" date="2020-10" db="EMBL/GenBank/DDBJ databases">
        <title>Unveiling of a novel bifunctional photoreceptor, Dualchrome1, isolated from a cosmopolitan green alga.</title>
        <authorList>
            <person name="Suzuki S."/>
            <person name="Kawachi M."/>
        </authorList>
    </citation>
    <scope>NUCLEOTIDE SEQUENCE</scope>
    <source>
        <strain evidence="3">NIES 2893</strain>
    </source>
</reference>
<feature type="transmembrane region" description="Helical" evidence="2">
    <location>
        <begin position="137"/>
        <end position="158"/>
    </location>
</feature>
<comment type="caution">
    <text evidence="3">The sequence shown here is derived from an EMBL/GenBank/DDBJ whole genome shotgun (WGS) entry which is preliminary data.</text>
</comment>
<dbReference type="AlphaFoldDB" id="A0A830H8R2"/>
<name>A0A830H8R2_9CHLO</name>
<gene>
    <name evidence="3" type="ORF">PPROV_000173700</name>
</gene>
<evidence type="ECO:0000313" key="3">
    <source>
        <dbReference type="EMBL" id="GHP02982.1"/>
    </source>
</evidence>